<dbReference type="PIRSF" id="PIRSF019239">
    <property type="entry name" value="MrpE"/>
    <property type="match status" value="1"/>
</dbReference>
<gene>
    <name evidence="7" type="ORF">ACFOD4_22080</name>
</gene>
<protein>
    <submittedName>
        <fullName evidence="7">Na+/H+ antiporter subunit E</fullName>
    </submittedName>
</protein>
<dbReference type="RefSeq" id="WP_379599873.1">
    <property type="nucleotide sequence ID" value="NZ_JBHRTN010000029.1"/>
</dbReference>
<keyword evidence="4" id="KW-0812">Transmembrane</keyword>
<dbReference type="InterPro" id="IPR002758">
    <property type="entry name" value="Cation_antiport_E"/>
</dbReference>
<dbReference type="Proteomes" id="UP001595593">
    <property type="component" value="Unassembled WGS sequence"/>
</dbReference>
<evidence type="ECO:0000313" key="8">
    <source>
        <dbReference type="Proteomes" id="UP001595593"/>
    </source>
</evidence>
<dbReference type="EMBL" id="JBHRTN010000029">
    <property type="protein sequence ID" value="MFC3127763.1"/>
    <property type="molecule type" value="Genomic_DNA"/>
</dbReference>
<comment type="similarity">
    <text evidence="2">Belongs to the CPA3 antiporters (TC 2.A.63) subunit E family.</text>
</comment>
<evidence type="ECO:0000256" key="1">
    <source>
        <dbReference type="ARBA" id="ARBA00004651"/>
    </source>
</evidence>
<proteinExistence type="inferred from homology"/>
<dbReference type="NCBIfam" id="NF006520">
    <property type="entry name" value="PRK08965.1-4"/>
    <property type="match status" value="1"/>
</dbReference>
<comment type="subcellular location">
    <subcellularLocation>
        <location evidence="1">Cell membrane</location>
        <topology evidence="1">Multi-pass membrane protein</topology>
    </subcellularLocation>
</comment>
<name>A0ABV7G885_9PROT</name>
<keyword evidence="6" id="KW-0472">Membrane</keyword>
<reference evidence="8" key="1">
    <citation type="journal article" date="2019" name="Int. J. Syst. Evol. Microbiol.">
        <title>The Global Catalogue of Microorganisms (GCM) 10K type strain sequencing project: providing services to taxonomists for standard genome sequencing and annotation.</title>
        <authorList>
            <consortium name="The Broad Institute Genomics Platform"/>
            <consortium name="The Broad Institute Genome Sequencing Center for Infectious Disease"/>
            <person name="Wu L."/>
            <person name="Ma J."/>
        </authorList>
    </citation>
    <scope>NUCLEOTIDE SEQUENCE [LARGE SCALE GENOMIC DNA]</scope>
    <source>
        <strain evidence="8">KCTC 52094</strain>
    </source>
</reference>
<keyword evidence="8" id="KW-1185">Reference proteome</keyword>
<accession>A0ABV7G885</accession>
<dbReference type="Pfam" id="PF01899">
    <property type="entry name" value="MNHE"/>
    <property type="match status" value="1"/>
</dbReference>
<evidence type="ECO:0000256" key="4">
    <source>
        <dbReference type="ARBA" id="ARBA00022692"/>
    </source>
</evidence>
<organism evidence="7 8">
    <name type="scientific">Teichococcus globiformis</name>
    <dbReference type="NCBI Taxonomy" id="2307229"/>
    <lineage>
        <taxon>Bacteria</taxon>
        <taxon>Pseudomonadati</taxon>
        <taxon>Pseudomonadota</taxon>
        <taxon>Alphaproteobacteria</taxon>
        <taxon>Acetobacterales</taxon>
        <taxon>Roseomonadaceae</taxon>
        <taxon>Roseomonas</taxon>
    </lineage>
</organism>
<evidence type="ECO:0000256" key="5">
    <source>
        <dbReference type="ARBA" id="ARBA00022989"/>
    </source>
</evidence>
<dbReference type="PANTHER" id="PTHR34584">
    <property type="entry name" value="NA(+)/H(+) ANTIPORTER SUBUNIT E1"/>
    <property type="match status" value="1"/>
</dbReference>
<sequence>MSRLLPHPLLTAALFAMWLLLNQTAAPGPALVGLVLALGGGFVFAVLRTGRPRLIRPVATLRLVQLVFMDILRSNRDVARVILRPRPNRRSGFVHVPLRLRDPRALAILSIILTATPGTAWVEFDTEEGILLLHVLDLTEAEIWVRIIQDRYEQPLLEIFA</sequence>
<evidence type="ECO:0000256" key="6">
    <source>
        <dbReference type="ARBA" id="ARBA00023136"/>
    </source>
</evidence>
<keyword evidence="3" id="KW-1003">Cell membrane</keyword>
<evidence type="ECO:0000313" key="7">
    <source>
        <dbReference type="EMBL" id="MFC3127763.1"/>
    </source>
</evidence>
<evidence type="ECO:0000256" key="2">
    <source>
        <dbReference type="ARBA" id="ARBA00006228"/>
    </source>
</evidence>
<dbReference type="PANTHER" id="PTHR34584:SF1">
    <property type="entry name" value="NA(+)_H(+) ANTIPORTER SUBUNIT E1"/>
    <property type="match status" value="1"/>
</dbReference>
<evidence type="ECO:0000256" key="3">
    <source>
        <dbReference type="ARBA" id="ARBA00022475"/>
    </source>
</evidence>
<keyword evidence="5" id="KW-1133">Transmembrane helix</keyword>
<comment type="caution">
    <text evidence="7">The sequence shown here is derived from an EMBL/GenBank/DDBJ whole genome shotgun (WGS) entry which is preliminary data.</text>
</comment>